<sequence>MTGFGVQKLHTLMVPSLTPSATAKAAASPAVLRCFGTFSRVLPFVALVMAALSAAASAETFRDWRSDCPGAGAGCMLATNVADAKNAWLAGLLVSPEADGTSGMMKILVPPGVHLASGLFVAVGRGKPRQAEFQRCSDQACLATLDLDASQIMALRRATRAHIVYRPRSTTAPVRVQASLMGFSAALAHTMEAVQ</sequence>
<protein>
    <submittedName>
        <fullName evidence="1">Invasion protein IalB, involved in pathogenesis</fullName>
    </submittedName>
</protein>
<reference evidence="1 2" key="1">
    <citation type="submission" date="2016-11" db="EMBL/GenBank/DDBJ databases">
        <authorList>
            <person name="Varghese N."/>
            <person name="Submissions S."/>
        </authorList>
    </citation>
    <scope>NUCLEOTIDE SEQUENCE [LARGE SCALE GENOMIC DNA]</scope>
    <source>
        <strain evidence="1 2">DSM 28249</strain>
    </source>
</reference>
<name>A0A1M7FTF4_9RHOB</name>
<gene>
    <name evidence="1" type="ORF">SAMN05443432_104310</name>
</gene>
<accession>A0A1M7FTF4</accession>
<dbReference type="EMBL" id="FRCB01000004">
    <property type="protein sequence ID" value="SHM06949.1"/>
    <property type="molecule type" value="Genomic_DNA"/>
</dbReference>
<dbReference type="Pfam" id="PF06776">
    <property type="entry name" value="IalB"/>
    <property type="match status" value="1"/>
</dbReference>
<organism evidence="1 2">
    <name type="scientific">Roseovarius litoreus</name>
    <dbReference type="NCBI Taxonomy" id="1155722"/>
    <lineage>
        <taxon>Bacteria</taxon>
        <taxon>Pseudomonadati</taxon>
        <taxon>Pseudomonadota</taxon>
        <taxon>Alphaproteobacteria</taxon>
        <taxon>Rhodobacterales</taxon>
        <taxon>Roseobacteraceae</taxon>
        <taxon>Roseovarius</taxon>
    </lineage>
</organism>
<dbReference type="InterPro" id="IPR010642">
    <property type="entry name" value="Invasion_prot_B"/>
</dbReference>
<keyword evidence="2" id="KW-1185">Reference proteome</keyword>
<dbReference type="AlphaFoldDB" id="A0A1M7FTF4"/>
<proteinExistence type="predicted"/>
<evidence type="ECO:0000313" key="1">
    <source>
        <dbReference type="EMBL" id="SHM06949.1"/>
    </source>
</evidence>
<dbReference type="Gene3D" id="2.60.40.1880">
    <property type="entry name" value="Invasion associated locus B (IalB) protein"/>
    <property type="match status" value="1"/>
</dbReference>
<dbReference type="Proteomes" id="UP000322545">
    <property type="component" value="Unassembled WGS sequence"/>
</dbReference>
<evidence type="ECO:0000313" key="2">
    <source>
        <dbReference type="Proteomes" id="UP000322545"/>
    </source>
</evidence>
<dbReference type="InterPro" id="IPR038696">
    <property type="entry name" value="IalB_sf"/>
</dbReference>